<dbReference type="PROSITE" id="PS50195">
    <property type="entry name" value="PX"/>
    <property type="match status" value="1"/>
</dbReference>
<keyword evidence="4" id="KW-1185">Reference proteome</keyword>
<dbReference type="InterPro" id="IPR036871">
    <property type="entry name" value="PX_dom_sf"/>
</dbReference>
<dbReference type="PANTHER" id="PTHR10555">
    <property type="entry name" value="SORTING NEXIN"/>
    <property type="match status" value="1"/>
</dbReference>
<dbReference type="Gene3D" id="1.20.1270.60">
    <property type="entry name" value="Arfaptin homology (AH) domain/BAR domain"/>
    <property type="match status" value="1"/>
</dbReference>
<dbReference type="InterPro" id="IPR027267">
    <property type="entry name" value="AH/BAR_dom_sf"/>
</dbReference>
<evidence type="ECO:0000313" key="4">
    <source>
        <dbReference type="Proteomes" id="UP001209570"/>
    </source>
</evidence>
<dbReference type="SMART" id="SM00312">
    <property type="entry name" value="PX"/>
    <property type="match status" value="1"/>
</dbReference>
<dbReference type="AlphaFoldDB" id="A0AAD5QC71"/>
<accession>A0AAD5QC71</accession>
<evidence type="ECO:0000259" key="2">
    <source>
        <dbReference type="PROSITE" id="PS50195"/>
    </source>
</evidence>
<dbReference type="SUPFAM" id="SSF64268">
    <property type="entry name" value="PX domain"/>
    <property type="match status" value="1"/>
</dbReference>
<dbReference type="InterPro" id="IPR001683">
    <property type="entry name" value="PX_dom"/>
</dbReference>
<dbReference type="Proteomes" id="UP001209570">
    <property type="component" value="Unassembled WGS sequence"/>
</dbReference>
<dbReference type="Pfam" id="PF00787">
    <property type="entry name" value="PX"/>
    <property type="match status" value="1"/>
</dbReference>
<feature type="domain" description="PX" evidence="2">
    <location>
        <begin position="1"/>
        <end position="112"/>
    </location>
</feature>
<dbReference type="GO" id="GO:0005768">
    <property type="term" value="C:endosome"/>
    <property type="evidence" value="ECO:0007669"/>
    <property type="project" value="TreeGrafter"/>
</dbReference>
<comment type="caution">
    <text evidence="3">The sequence shown here is derived from an EMBL/GenBank/DDBJ whole genome shotgun (WGS) entry which is preliminary data.</text>
</comment>
<dbReference type="Gene3D" id="3.30.1520.10">
    <property type="entry name" value="Phox-like domain"/>
    <property type="match status" value="1"/>
</dbReference>
<dbReference type="SUPFAM" id="SSF103657">
    <property type="entry name" value="BAR/IMD domain-like"/>
    <property type="match status" value="1"/>
</dbReference>
<protein>
    <recommendedName>
        <fullName evidence="2">PX domain-containing protein</fullName>
    </recommendedName>
</protein>
<sequence length="438" mass="48815">MSISVGPAGKVGEGVNAYFVYKVTSDMFSLEPMQVDRRYSDFLWLHTQLSRQCAGFIIPPLPAKVVPLLQGPEFLERRRSGLERFLRKVVEHDELKNTNYFKSFLECSPVELTSIKAESQRLSLSGGSAAAPPSAPTSTGGSSASATALAQMAQKSQQLNSWWSKAYQRMAENDKVKMLAAKAGRELSGVNTIEDPEFDKVLKYVSELHALVKTLHTRVDNAHRQNCLAAGAYCELIECMSAIADMEQSLLETPKSELAMSGDYTAVLNMMDTRARLIDGELAEFAESVEYLTRWVGAVVSAVNVREDRRFEYQAKLAAAKATTTAGTNTSLELQAAKEEFEKIHARVMREVHRFQIEKTIELRRVFAQYARLQVRSTAEMNEVLLVSAKPLEQSLTAEELGERLGASVRELEDAIRKMEVRRPATETAERDYADVSL</sequence>
<dbReference type="EMBL" id="JAKCXM010000016">
    <property type="protein sequence ID" value="KAJ0407884.1"/>
    <property type="molecule type" value="Genomic_DNA"/>
</dbReference>
<evidence type="ECO:0000256" key="1">
    <source>
        <dbReference type="SAM" id="MobiDB-lite"/>
    </source>
</evidence>
<proteinExistence type="predicted"/>
<name>A0AAD5QC71_PYTIN</name>
<feature type="region of interest" description="Disordered" evidence="1">
    <location>
        <begin position="125"/>
        <end position="149"/>
    </location>
</feature>
<dbReference type="PANTHER" id="PTHR10555:SF170">
    <property type="entry name" value="FI18122P1"/>
    <property type="match status" value="1"/>
</dbReference>
<reference evidence="3" key="1">
    <citation type="submission" date="2021-12" db="EMBL/GenBank/DDBJ databases">
        <title>Prjna785345.</title>
        <authorList>
            <person name="Rujirawat T."/>
            <person name="Krajaejun T."/>
        </authorList>
    </citation>
    <scope>NUCLEOTIDE SEQUENCE</scope>
    <source>
        <strain evidence="3">Pi057C3</strain>
    </source>
</reference>
<evidence type="ECO:0000313" key="3">
    <source>
        <dbReference type="EMBL" id="KAJ0407884.1"/>
    </source>
</evidence>
<dbReference type="GO" id="GO:0035091">
    <property type="term" value="F:phosphatidylinositol binding"/>
    <property type="evidence" value="ECO:0007669"/>
    <property type="project" value="InterPro"/>
</dbReference>
<organism evidence="3 4">
    <name type="scientific">Pythium insidiosum</name>
    <name type="common">Pythiosis disease agent</name>
    <dbReference type="NCBI Taxonomy" id="114742"/>
    <lineage>
        <taxon>Eukaryota</taxon>
        <taxon>Sar</taxon>
        <taxon>Stramenopiles</taxon>
        <taxon>Oomycota</taxon>
        <taxon>Peronosporomycetes</taxon>
        <taxon>Pythiales</taxon>
        <taxon>Pythiaceae</taxon>
        <taxon>Pythium</taxon>
    </lineage>
</organism>
<gene>
    <name evidence="3" type="ORF">P43SY_009171</name>
</gene>